<dbReference type="PANTHER" id="PTHR43793">
    <property type="entry name" value="FAD SYNTHASE"/>
    <property type="match status" value="1"/>
</dbReference>
<evidence type="ECO:0000256" key="1">
    <source>
        <dbReference type="ARBA" id="ARBA00022679"/>
    </source>
</evidence>
<evidence type="ECO:0000259" key="3">
    <source>
        <dbReference type="Pfam" id="PF01467"/>
    </source>
</evidence>
<dbReference type="SUPFAM" id="SSF52374">
    <property type="entry name" value="Nucleotidylyl transferase"/>
    <property type="match status" value="1"/>
</dbReference>
<organism evidence="4 5">
    <name type="scientific">Nocardiopsis codii</name>
    <dbReference type="NCBI Taxonomy" id="3065942"/>
    <lineage>
        <taxon>Bacteria</taxon>
        <taxon>Bacillati</taxon>
        <taxon>Actinomycetota</taxon>
        <taxon>Actinomycetes</taxon>
        <taxon>Streptosporangiales</taxon>
        <taxon>Nocardiopsidaceae</taxon>
        <taxon>Nocardiopsis</taxon>
    </lineage>
</organism>
<dbReference type="Proteomes" id="UP001356095">
    <property type="component" value="Unassembled WGS sequence"/>
</dbReference>
<feature type="domain" description="Cytidyltransferase-like" evidence="3">
    <location>
        <begin position="31"/>
        <end position="142"/>
    </location>
</feature>
<dbReference type="Gene3D" id="3.40.50.620">
    <property type="entry name" value="HUPs"/>
    <property type="match status" value="1"/>
</dbReference>
<dbReference type="EMBL" id="JAUZMY010000024">
    <property type="protein sequence ID" value="MEE2039973.1"/>
    <property type="molecule type" value="Genomic_DNA"/>
</dbReference>
<dbReference type="Pfam" id="PF01467">
    <property type="entry name" value="CTP_transf_like"/>
    <property type="match status" value="1"/>
</dbReference>
<reference evidence="4 5" key="1">
    <citation type="submission" date="2023-08" db="EMBL/GenBank/DDBJ databases">
        <authorList>
            <person name="Girao M."/>
            <person name="Carvalho M.F."/>
        </authorList>
    </citation>
    <scope>NUCLEOTIDE SEQUENCE [LARGE SCALE GENOMIC DNA]</scope>
    <source>
        <strain evidence="4 5">CT-R113</strain>
    </source>
</reference>
<comment type="caution">
    <text evidence="4">The sequence shown here is derived from an EMBL/GenBank/DDBJ whole genome shotgun (WGS) entry which is preliminary data.</text>
</comment>
<accession>A0ABU7KCK6</accession>
<evidence type="ECO:0000256" key="2">
    <source>
        <dbReference type="ARBA" id="ARBA00022695"/>
    </source>
</evidence>
<dbReference type="InterPro" id="IPR014729">
    <property type="entry name" value="Rossmann-like_a/b/a_fold"/>
</dbReference>
<dbReference type="PANTHER" id="PTHR43793:SF2">
    <property type="entry name" value="BIFUNCTIONAL PROTEIN HLDE"/>
    <property type="match status" value="1"/>
</dbReference>
<evidence type="ECO:0000313" key="5">
    <source>
        <dbReference type="Proteomes" id="UP001356095"/>
    </source>
</evidence>
<dbReference type="InterPro" id="IPR050385">
    <property type="entry name" value="Archaeal_FAD_synthase"/>
</dbReference>
<keyword evidence="5" id="KW-1185">Reference proteome</keyword>
<gene>
    <name evidence="4" type="ORF">Q8791_22410</name>
</gene>
<name>A0ABU7KCK6_9ACTN</name>
<dbReference type="GO" id="GO:0016779">
    <property type="term" value="F:nucleotidyltransferase activity"/>
    <property type="evidence" value="ECO:0007669"/>
    <property type="project" value="UniProtKB-KW"/>
</dbReference>
<dbReference type="InterPro" id="IPR004821">
    <property type="entry name" value="Cyt_trans-like"/>
</dbReference>
<keyword evidence="1" id="KW-0808">Transferase</keyword>
<evidence type="ECO:0000313" key="4">
    <source>
        <dbReference type="EMBL" id="MEE2039973.1"/>
    </source>
</evidence>
<proteinExistence type="predicted"/>
<dbReference type="NCBIfam" id="TIGR00125">
    <property type="entry name" value="cyt_tran_rel"/>
    <property type="match status" value="1"/>
</dbReference>
<dbReference type="RefSeq" id="WP_330093734.1">
    <property type="nucleotide sequence ID" value="NZ_JAUZMY010000024.1"/>
</dbReference>
<protein>
    <submittedName>
        <fullName evidence="4">Adenylyltransferase/cytidyltransferase family protein</fullName>
    </submittedName>
</protein>
<sequence>MGAYRRDKAVDLAGLEGVGARARASGLRTALCHGCFDLLHVGHVHHFHRAAALADVLVVSVSADAACVKGPGRPLYGIADRTGLIAALEVVDHVHAAEDSSPMRVIEALRPDVYVKGPDYARNPCVRLRAETALVERLGGRTAFTDEDVTASSTALLRRLHA</sequence>
<keyword evidence="2 4" id="KW-0548">Nucleotidyltransferase</keyword>